<evidence type="ECO:0000313" key="3">
    <source>
        <dbReference type="EMBL" id="MCU4727650.1"/>
    </source>
</evidence>
<gene>
    <name evidence="3" type="ORF">OB914_11800</name>
    <name evidence="2" type="ORF">OB916_11390</name>
</gene>
<keyword evidence="4" id="KW-1185">Reference proteome</keyword>
<protein>
    <submittedName>
        <fullName evidence="3">DUF5811 family protein</fullName>
    </submittedName>
</protein>
<dbReference type="AlphaFoldDB" id="A0AAE3LFL9"/>
<dbReference type="InterPro" id="IPR043835">
    <property type="entry name" value="DUF5811"/>
</dbReference>
<reference evidence="3" key="1">
    <citation type="submission" date="2023-02" db="EMBL/GenBank/DDBJ databases">
        <title>Enrichment on poylsaccharides allowed isolation of novel metabolic and taxonomic groups of Haloarchaea.</title>
        <authorList>
            <person name="Sorokin D.Y."/>
            <person name="Elcheninov A.G."/>
            <person name="Khizhniak T.V."/>
            <person name="Kolganova T.V."/>
            <person name="Kublanov I.V."/>
        </authorList>
    </citation>
    <scope>NUCLEOTIDE SEQUENCE</scope>
    <source>
        <strain evidence="2 4">HArc-curdl5-1</strain>
        <strain evidence="3">HArc-curdl7</strain>
    </source>
</reference>
<feature type="region of interest" description="Disordered" evidence="1">
    <location>
        <begin position="1"/>
        <end position="20"/>
    </location>
</feature>
<accession>A0AAE3LFL9</accession>
<dbReference type="EMBL" id="JAOPKC010000013">
    <property type="protein sequence ID" value="MCU4718664.1"/>
    <property type="molecule type" value="Genomic_DNA"/>
</dbReference>
<dbReference type="EMBL" id="JAOPKD010000012">
    <property type="protein sequence ID" value="MCU4727650.1"/>
    <property type="molecule type" value="Genomic_DNA"/>
</dbReference>
<evidence type="ECO:0000256" key="1">
    <source>
        <dbReference type="SAM" id="MobiDB-lite"/>
    </source>
</evidence>
<dbReference type="Pfam" id="PF19128">
    <property type="entry name" value="DUF5811"/>
    <property type="match status" value="1"/>
</dbReference>
<name>A0AAE3LFL9_9EURY</name>
<evidence type="ECO:0000313" key="4">
    <source>
        <dbReference type="Proteomes" id="UP001208186"/>
    </source>
</evidence>
<dbReference type="Proteomes" id="UP001208186">
    <property type="component" value="Unassembled WGS sequence"/>
</dbReference>
<evidence type="ECO:0000313" key="2">
    <source>
        <dbReference type="EMBL" id="MCU4718664.1"/>
    </source>
</evidence>
<dbReference type="Proteomes" id="UP001209746">
    <property type="component" value="Unassembled WGS sequence"/>
</dbReference>
<organism evidence="3 5">
    <name type="scientific">Halapricum hydrolyticum</name>
    <dbReference type="NCBI Taxonomy" id="2979991"/>
    <lineage>
        <taxon>Archaea</taxon>
        <taxon>Methanobacteriati</taxon>
        <taxon>Methanobacteriota</taxon>
        <taxon>Stenosarchaea group</taxon>
        <taxon>Halobacteria</taxon>
        <taxon>Halobacteriales</taxon>
        <taxon>Haloarculaceae</taxon>
        <taxon>Halapricum</taxon>
    </lineage>
</organism>
<comment type="caution">
    <text evidence="3">The sequence shown here is derived from an EMBL/GenBank/DDBJ whole genome shotgun (WGS) entry which is preliminary data.</text>
</comment>
<dbReference type="RefSeq" id="WP_315909417.1">
    <property type="nucleotide sequence ID" value="NZ_JAOPKC010000013.1"/>
</dbReference>
<proteinExistence type="predicted"/>
<evidence type="ECO:0000313" key="5">
    <source>
        <dbReference type="Proteomes" id="UP001209746"/>
    </source>
</evidence>
<sequence length="118" mass="12230">MYGNLPGGADVADDSPLSPEQRRALRRDLASVAARTREFLPGDFVVGSELRSGATGLEATIAVQPPVGSVVSAGYAPEEDDDVSIDDDEREDLAMGLAASAALQVKQAYPDEGSPAAQ</sequence>